<sequence length="330" mass="34083">MKKMMKYAVLAALLLTPAVGTAGVNADLQALQAANTALQGLAQTWPQLQSQAQAYGALANYASQSGKGPIVRVPGLEFEEQCHNVHWDNEIDQLVTGGLNIAGDAEAESYALEILSVQWDEDATNLMEAEVSKQAPSDATQLQSALAESEQSGKALSALLNGLGSQISAAMGPNSGFTPLPIQNWQAGMGSYPNLTAVQWIPGPSDGAPIGWAGNLSPAQGLARLVDVCPTGSANIPEISDAPILSGIQQAVTDEPSMSTALQSVEGGSTWSLPTATPLFSSPYATRVNLVAALGSDLPQVANYLAPVTPDVAQFASIANQVTQQMASGG</sequence>
<proteinExistence type="predicted"/>
<dbReference type="RefSeq" id="WP_126605436.1">
    <property type="nucleotide sequence ID" value="NZ_AP018795.1"/>
</dbReference>
<keyword evidence="2" id="KW-1185">Reference proteome</keyword>
<accession>A0A2Z6IKU0</accession>
<gene>
    <name evidence="1" type="ORF">AFERRID_26490</name>
</gene>
<protein>
    <submittedName>
        <fullName evidence="1">Uncharacterized protein</fullName>
    </submittedName>
</protein>
<dbReference type="Proteomes" id="UP000280188">
    <property type="component" value="Chromosome"/>
</dbReference>
<dbReference type="EMBL" id="AP018795">
    <property type="protein sequence ID" value="BBF66431.1"/>
    <property type="molecule type" value="Genomic_DNA"/>
</dbReference>
<evidence type="ECO:0000313" key="1">
    <source>
        <dbReference type="EMBL" id="BBF66431.1"/>
    </source>
</evidence>
<organism evidence="1 2">
    <name type="scientific">Acidithiobacillus ferridurans</name>
    <dbReference type="NCBI Taxonomy" id="1232575"/>
    <lineage>
        <taxon>Bacteria</taxon>
        <taxon>Pseudomonadati</taxon>
        <taxon>Pseudomonadota</taxon>
        <taxon>Acidithiobacillia</taxon>
        <taxon>Acidithiobacillales</taxon>
        <taxon>Acidithiobacillaceae</taxon>
        <taxon>Acidithiobacillus</taxon>
    </lineage>
</organism>
<dbReference type="AlphaFoldDB" id="A0A2Z6IKU0"/>
<name>A0A2Z6IKU0_ACIFI</name>
<dbReference type="KEGG" id="afj:AFERRID_26490"/>
<evidence type="ECO:0000313" key="2">
    <source>
        <dbReference type="Proteomes" id="UP000280188"/>
    </source>
</evidence>
<reference evidence="1 2" key="1">
    <citation type="journal article" date="2018" name="Microbiol. Resour. Announc.">
        <title>Complete Genome Sequence of Acidithiobacillus ferridurans JCM 18981.</title>
        <authorList>
            <person name="Miyauchi T."/>
            <person name="Kouzuma A."/>
            <person name="Abe T."/>
            <person name="Watanabe K."/>
        </authorList>
    </citation>
    <scope>NUCLEOTIDE SEQUENCE [LARGE SCALE GENOMIC DNA]</scope>
    <source>
        <strain evidence="2">ATCC 33020 / DSM 29468 / JCM 18981 / 11Fe</strain>
    </source>
</reference>